<gene>
    <name evidence="3" type="primary">LOC112905351</name>
</gene>
<dbReference type="Proteomes" id="UP000192223">
    <property type="component" value="Unplaced"/>
</dbReference>
<evidence type="ECO:0000313" key="2">
    <source>
        <dbReference type="Proteomes" id="UP000192223"/>
    </source>
</evidence>
<name>A0A7F5RBK1_AGRPL</name>
<dbReference type="AlphaFoldDB" id="A0A7F5RBK1"/>
<proteinExistence type="predicted"/>
<evidence type="ECO:0000259" key="1">
    <source>
        <dbReference type="Pfam" id="PF24061"/>
    </source>
</evidence>
<dbReference type="OrthoDB" id="6506757at2759"/>
<organism evidence="2 3">
    <name type="scientific">Agrilus planipennis</name>
    <name type="common">Emerald ash borer</name>
    <name type="synonym">Agrilus marcopoli</name>
    <dbReference type="NCBI Taxonomy" id="224129"/>
    <lineage>
        <taxon>Eukaryota</taxon>
        <taxon>Metazoa</taxon>
        <taxon>Ecdysozoa</taxon>
        <taxon>Arthropoda</taxon>
        <taxon>Hexapoda</taxon>
        <taxon>Insecta</taxon>
        <taxon>Pterygota</taxon>
        <taxon>Neoptera</taxon>
        <taxon>Endopterygota</taxon>
        <taxon>Coleoptera</taxon>
        <taxon>Polyphaga</taxon>
        <taxon>Elateriformia</taxon>
        <taxon>Buprestoidea</taxon>
        <taxon>Buprestidae</taxon>
        <taxon>Agrilinae</taxon>
        <taxon>Agrilus</taxon>
    </lineage>
</organism>
<feature type="domain" description="Putative ionotropic receptor ligand binding" evidence="1">
    <location>
        <begin position="67"/>
        <end position="136"/>
    </location>
</feature>
<dbReference type="Pfam" id="PF24061">
    <property type="entry name" value="LBD_receptor"/>
    <property type="match status" value="1"/>
</dbReference>
<dbReference type="GeneID" id="112905351"/>
<dbReference type="InParanoid" id="A0A7F5RBK1"/>
<protein>
    <submittedName>
        <fullName evidence="3">Uncharacterized protein LOC112905351</fullName>
    </submittedName>
</protein>
<dbReference type="InterPro" id="IPR056198">
    <property type="entry name" value="LBD_receptor"/>
</dbReference>
<accession>A0A7F5RBK1</accession>
<reference evidence="3" key="1">
    <citation type="submission" date="2025-08" db="UniProtKB">
        <authorList>
            <consortium name="RefSeq"/>
        </authorList>
    </citation>
    <scope>IDENTIFICATION</scope>
    <source>
        <tissue evidence="3">Entire body</tissue>
    </source>
</reference>
<dbReference type="RefSeq" id="XP_025833337.1">
    <property type="nucleotide sequence ID" value="XM_025977552.1"/>
</dbReference>
<evidence type="ECO:0000313" key="3">
    <source>
        <dbReference type="RefSeq" id="XP_025833337.1"/>
    </source>
</evidence>
<sequence length="318" mass="37269">MINVTLSNFPLQTILQTDFVNFNKTLFYYGNACIIDQRGQKIEDFLKYVATTLHWKPQAKYIIISDENPQEIFKCLSPHFVINVIVLYPKSSKMVEIYSYNLFGENGEILYPVSKLLDVCIEGVLQENIDLFPNKLPKNWSKMEVRADEVTFLVKPFKGRSALEEVMNIIAKKTKYTLTYVDLKPNRSYFFHRELLSNCQIHMAFTDNLQLLDQVYPHTTDRLFMTHLTVYMTTRSFDRQLDTIEDLVKSGLKIGIREGVSDIDLFQSNSSIDNYIRMNHYTCHNFEQCLGWIADEKNVTCLAMIHRLVPQEQKPYFY</sequence>
<keyword evidence="2" id="KW-1185">Reference proteome</keyword>
<dbReference type="KEGG" id="apln:112905351"/>